<sequence>MITTWSIGDYRAQKGVMFYIEGDIIYVLICKLLFIYEICGTPVIVKARKDIVMLL</sequence>
<name>A0A072V0H0_MEDTR</name>
<protein>
    <submittedName>
        <fullName evidence="2">Transmembrane protein, putative</fullName>
    </submittedName>
</protein>
<evidence type="ECO:0000313" key="3">
    <source>
        <dbReference type="EnsemblPlants" id="KEH35206"/>
    </source>
</evidence>
<organism evidence="2 4">
    <name type="scientific">Medicago truncatula</name>
    <name type="common">Barrel medic</name>
    <name type="synonym">Medicago tribuloides</name>
    <dbReference type="NCBI Taxonomy" id="3880"/>
    <lineage>
        <taxon>Eukaryota</taxon>
        <taxon>Viridiplantae</taxon>
        <taxon>Streptophyta</taxon>
        <taxon>Embryophyta</taxon>
        <taxon>Tracheophyta</taxon>
        <taxon>Spermatophyta</taxon>
        <taxon>Magnoliopsida</taxon>
        <taxon>eudicotyledons</taxon>
        <taxon>Gunneridae</taxon>
        <taxon>Pentapetalae</taxon>
        <taxon>rosids</taxon>
        <taxon>fabids</taxon>
        <taxon>Fabales</taxon>
        <taxon>Fabaceae</taxon>
        <taxon>Papilionoideae</taxon>
        <taxon>50 kb inversion clade</taxon>
        <taxon>NPAAA clade</taxon>
        <taxon>Hologalegina</taxon>
        <taxon>IRL clade</taxon>
        <taxon>Trifolieae</taxon>
        <taxon>Medicago</taxon>
    </lineage>
</organism>
<reference evidence="2 4" key="2">
    <citation type="journal article" date="2014" name="BMC Genomics">
        <title>An improved genome release (version Mt4.0) for the model legume Medicago truncatula.</title>
        <authorList>
            <person name="Tang H."/>
            <person name="Krishnakumar V."/>
            <person name="Bidwell S."/>
            <person name="Rosen B."/>
            <person name="Chan A."/>
            <person name="Zhou S."/>
            <person name="Gentzbittel L."/>
            <person name="Childs K.L."/>
            <person name="Yandell M."/>
            <person name="Gundlach H."/>
            <person name="Mayer K.F."/>
            <person name="Schwartz D.C."/>
            <person name="Town C.D."/>
        </authorList>
    </citation>
    <scope>GENOME REANNOTATION</scope>
    <source>
        <strain evidence="2">A17</strain>
        <strain evidence="3 4">cv. Jemalong A17</strain>
    </source>
</reference>
<accession>A0A072V0H0</accession>
<reference evidence="2 4" key="1">
    <citation type="journal article" date="2011" name="Nature">
        <title>The Medicago genome provides insight into the evolution of rhizobial symbioses.</title>
        <authorList>
            <person name="Young N.D."/>
            <person name="Debelle F."/>
            <person name="Oldroyd G.E."/>
            <person name="Geurts R."/>
            <person name="Cannon S.B."/>
            <person name="Udvardi M.K."/>
            <person name="Benedito V.A."/>
            <person name="Mayer K.F."/>
            <person name="Gouzy J."/>
            <person name="Schoof H."/>
            <person name="Van de Peer Y."/>
            <person name="Proost S."/>
            <person name="Cook D.R."/>
            <person name="Meyers B.C."/>
            <person name="Spannagl M."/>
            <person name="Cheung F."/>
            <person name="De Mita S."/>
            <person name="Krishnakumar V."/>
            <person name="Gundlach H."/>
            <person name="Zhou S."/>
            <person name="Mudge J."/>
            <person name="Bharti A.K."/>
            <person name="Murray J.D."/>
            <person name="Naoumkina M.A."/>
            <person name="Rosen B."/>
            <person name="Silverstein K.A."/>
            <person name="Tang H."/>
            <person name="Rombauts S."/>
            <person name="Zhao P.X."/>
            <person name="Zhou P."/>
            <person name="Barbe V."/>
            <person name="Bardou P."/>
            <person name="Bechner M."/>
            <person name="Bellec A."/>
            <person name="Berger A."/>
            <person name="Berges H."/>
            <person name="Bidwell S."/>
            <person name="Bisseling T."/>
            <person name="Choisne N."/>
            <person name="Couloux A."/>
            <person name="Denny R."/>
            <person name="Deshpande S."/>
            <person name="Dai X."/>
            <person name="Doyle J.J."/>
            <person name="Dudez A.M."/>
            <person name="Farmer A.D."/>
            <person name="Fouteau S."/>
            <person name="Franken C."/>
            <person name="Gibelin C."/>
            <person name="Gish J."/>
            <person name="Goldstein S."/>
            <person name="Gonzalez A.J."/>
            <person name="Green P.J."/>
            <person name="Hallab A."/>
            <person name="Hartog M."/>
            <person name="Hua A."/>
            <person name="Humphray S.J."/>
            <person name="Jeong D.H."/>
            <person name="Jing Y."/>
            <person name="Jocker A."/>
            <person name="Kenton S.M."/>
            <person name="Kim D.J."/>
            <person name="Klee K."/>
            <person name="Lai H."/>
            <person name="Lang C."/>
            <person name="Lin S."/>
            <person name="Macmil S.L."/>
            <person name="Magdelenat G."/>
            <person name="Matthews L."/>
            <person name="McCorrison J."/>
            <person name="Monaghan E.L."/>
            <person name="Mun J.H."/>
            <person name="Najar F.Z."/>
            <person name="Nicholson C."/>
            <person name="Noirot C."/>
            <person name="O'Bleness M."/>
            <person name="Paule C.R."/>
            <person name="Poulain J."/>
            <person name="Prion F."/>
            <person name="Qin B."/>
            <person name="Qu C."/>
            <person name="Retzel E.F."/>
            <person name="Riddle C."/>
            <person name="Sallet E."/>
            <person name="Samain S."/>
            <person name="Samson N."/>
            <person name="Sanders I."/>
            <person name="Saurat O."/>
            <person name="Scarpelli C."/>
            <person name="Schiex T."/>
            <person name="Segurens B."/>
            <person name="Severin A.J."/>
            <person name="Sherrier D.J."/>
            <person name="Shi R."/>
            <person name="Sims S."/>
            <person name="Singer S.R."/>
            <person name="Sinharoy S."/>
            <person name="Sterck L."/>
            <person name="Viollet A."/>
            <person name="Wang B.B."/>
            <person name="Wang K."/>
            <person name="Wang M."/>
            <person name="Wang X."/>
            <person name="Warfsmann J."/>
            <person name="Weissenbach J."/>
            <person name="White D.D."/>
            <person name="White J.D."/>
            <person name="Wiley G.B."/>
            <person name="Wincker P."/>
            <person name="Xing Y."/>
            <person name="Yang L."/>
            <person name="Yao Z."/>
            <person name="Ying F."/>
            <person name="Zhai J."/>
            <person name="Zhou L."/>
            <person name="Zuber A."/>
            <person name="Denarie J."/>
            <person name="Dixon R.A."/>
            <person name="May G.D."/>
            <person name="Schwartz D.C."/>
            <person name="Rogers J."/>
            <person name="Quetier F."/>
            <person name="Town C.D."/>
            <person name="Roe B.A."/>
        </authorList>
    </citation>
    <scope>NUCLEOTIDE SEQUENCE [LARGE SCALE GENOMIC DNA]</scope>
    <source>
        <strain evidence="2">A17</strain>
        <strain evidence="3 4">cv. Jemalong A17</strain>
    </source>
</reference>
<keyword evidence="1" id="KW-0472">Membrane</keyword>
<dbReference type="AlphaFoldDB" id="A0A072V0H0"/>
<dbReference type="EMBL" id="CM001219">
    <property type="protein sequence ID" value="KEH35206.1"/>
    <property type="molecule type" value="Genomic_DNA"/>
</dbReference>
<keyword evidence="4" id="KW-1185">Reference proteome</keyword>
<keyword evidence="1 2" id="KW-0812">Transmembrane</keyword>
<dbReference type="EnsemblPlants" id="KEH35206">
    <property type="protein sequence ID" value="KEH35206"/>
    <property type="gene ID" value="MTR_3g081650"/>
</dbReference>
<reference evidence="3" key="3">
    <citation type="submission" date="2015-04" db="UniProtKB">
        <authorList>
            <consortium name="EnsemblPlants"/>
        </authorList>
    </citation>
    <scope>IDENTIFICATION</scope>
    <source>
        <strain evidence="3">cv. Jemalong A17</strain>
    </source>
</reference>
<keyword evidence="1" id="KW-1133">Transmembrane helix</keyword>
<dbReference type="HOGENOM" id="CLU_3035374_0_0_1"/>
<dbReference type="Proteomes" id="UP000002051">
    <property type="component" value="Chromosome 3"/>
</dbReference>
<feature type="transmembrane region" description="Helical" evidence="1">
    <location>
        <begin position="24"/>
        <end position="45"/>
    </location>
</feature>
<evidence type="ECO:0000313" key="2">
    <source>
        <dbReference type="EMBL" id="KEH35206.1"/>
    </source>
</evidence>
<evidence type="ECO:0000256" key="1">
    <source>
        <dbReference type="SAM" id="Phobius"/>
    </source>
</evidence>
<gene>
    <name evidence="2" type="ordered locus">MTR_3g081650</name>
</gene>
<proteinExistence type="predicted"/>
<evidence type="ECO:0000313" key="4">
    <source>
        <dbReference type="Proteomes" id="UP000002051"/>
    </source>
</evidence>